<dbReference type="CDD" id="cd05379">
    <property type="entry name" value="CAP_bacterial"/>
    <property type="match status" value="1"/>
</dbReference>
<dbReference type="EMBL" id="FNAI01000001">
    <property type="protein sequence ID" value="SDD37207.1"/>
    <property type="molecule type" value="Genomic_DNA"/>
</dbReference>
<dbReference type="InterPro" id="IPR003825">
    <property type="entry name" value="Colicin-V_CvpA"/>
</dbReference>
<comment type="subcellular location">
    <subcellularLocation>
        <location evidence="1">Membrane</location>
        <topology evidence="1">Multi-pass membrane protein</topology>
    </subcellularLocation>
</comment>
<feature type="transmembrane region" description="Helical" evidence="5">
    <location>
        <begin position="99"/>
        <end position="125"/>
    </location>
</feature>
<keyword evidence="2 5" id="KW-0812">Transmembrane</keyword>
<reference evidence="7 8" key="1">
    <citation type="submission" date="2016-10" db="EMBL/GenBank/DDBJ databases">
        <authorList>
            <person name="de Groot N.N."/>
        </authorList>
    </citation>
    <scope>NUCLEOTIDE SEQUENCE [LARGE SCALE GENOMIC DNA]</scope>
    <source>
        <strain evidence="7 8">47C3B</strain>
    </source>
</reference>
<feature type="transmembrane region" description="Helical" evidence="5">
    <location>
        <begin position="28"/>
        <end position="48"/>
    </location>
</feature>
<organism evidence="7 8">
    <name type="scientific">Mucilaginibacter pineti</name>
    <dbReference type="NCBI Taxonomy" id="1391627"/>
    <lineage>
        <taxon>Bacteria</taxon>
        <taxon>Pseudomonadati</taxon>
        <taxon>Bacteroidota</taxon>
        <taxon>Sphingobacteriia</taxon>
        <taxon>Sphingobacteriales</taxon>
        <taxon>Sphingobacteriaceae</taxon>
        <taxon>Mucilaginibacter</taxon>
    </lineage>
</organism>
<evidence type="ECO:0000313" key="8">
    <source>
        <dbReference type="Proteomes" id="UP000199072"/>
    </source>
</evidence>
<dbReference type="Pfam" id="PF00188">
    <property type="entry name" value="CAP"/>
    <property type="match status" value="1"/>
</dbReference>
<dbReference type="Gene3D" id="3.40.33.10">
    <property type="entry name" value="CAP"/>
    <property type="match status" value="1"/>
</dbReference>
<feature type="transmembrane region" description="Helical" evidence="5">
    <location>
        <begin position="60"/>
        <end position="79"/>
    </location>
</feature>
<dbReference type="PANTHER" id="PTHR31157">
    <property type="entry name" value="SCP DOMAIN-CONTAINING PROTEIN"/>
    <property type="match status" value="1"/>
</dbReference>
<keyword evidence="4 5" id="KW-0472">Membrane</keyword>
<dbReference type="GO" id="GO:0009403">
    <property type="term" value="P:toxin biosynthetic process"/>
    <property type="evidence" value="ECO:0007669"/>
    <property type="project" value="InterPro"/>
</dbReference>
<gene>
    <name evidence="7" type="ORF">SAMN05216464_101556</name>
</gene>
<dbReference type="Proteomes" id="UP000199072">
    <property type="component" value="Unassembled WGS sequence"/>
</dbReference>
<feature type="domain" description="SCP" evidence="6">
    <location>
        <begin position="203"/>
        <end position="315"/>
    </location>
</feature>
<evidence type="ECO:0000256" key="3">
    <source>
        <dbReference type="ARBA" id="ARBA00022989"/>
    </source>
</evidence>
<keyword evidence="3 5" id="KW-1133">Transmembrane helix</keyword>
<dbReference type="SUPFAM" id="SSF55797">
    <property type="entry name" value="PR-1-like"/>
    <property type="match status" value="1"/>
</dbReference>
<evidence type="ECO:0000256" key="5">
    <source>
        <dbReference type="SAM" id="Phobius"/>
    </source>
</evidence>
<dbReference type="Pfam" id="PF02674">
    <property type="entry name" value="Colicin_V"/>
    <property type="match status" value="1"/>
</dbReference>
<evidence type="ECO:0000256" key="4">
    <source>
        <dbReference type="ARBA" id="ARBA00023136"/>
    </source>
</evidence>
<dbReference type="InterPro" id="IPR035940">
    <property type="entry name" value="CAP_sf"/>
</dbReference>
<proteinExistence type="predicted"/>
<evidence type="ECO:0000256" key="1">
    <source>
        <dbReference type="ARBA" id="ARBA00004141"/>
    </source>
</evidence>
<dbReference type="RefSeq" id="WP_091143865.1">
    <property type="nucleotide sequence ID" value="NZ_FNAI01000001.1"/>
</dbReference>
<dbReference type="AlphaFoldDB" id="A0A1G6U9E4"/>
<protein>
    <submittedName>
        <fullName evidence="7">Colicin V production protein</fullName>
    </submittedName>
</protein>
<name>A0A1G6U9E4_9SPHI</name>
<dbReference type="PANTHER" id="PTHR31157:SF1">
    <property type="entry name" value="SCP DOMAIN-CONTAINING PROTEIN"/>
    <property type="match status" value="1"/>
</dbReference>
<sequence>MNYINLLLIIVVLYSIYSGIQRGFLLSSLSLLSLIGSLVAGFVSYRYLSSFLLHIIPSLTFWAVPFAFIIAVVATRYILDTIFLKVLAMMPRYVHKSIVNKALGILPGLVNGFIWSALLASFLLLAPLTNKVSMETRNGKWAERLIEKINWLNDKMSPIFSEAFNEAIPKNTVEVDAEEPVSLPFKVTDAKVRRDLEMKMLILVNKERKTRGLAPLKADPEMAVVAIKHCADMFKRSYFSHYTPEGIDPFDRMKKSKVYFLIAGENLAIAQTLAIAHDGLMRSPGHRANILNPSFGRVGIGILDGGSYGLMITQDFRN</sequence>
<dbReference type="STRING" id="1391627.SAMN05216464_101556"/>
<evidence type="ECO:0000259" key="6">
    <source>
        <dbReference type="Pfam" id="PF00188"/>
    </source>
</evidence>
<evidence type="ECO:0000256" key="2">
    <source>
        <dbReference type="ARBA" id="ARBA00022692"/>
    </source>
</evidence>
<dbReference type="InterPro" id="IPR014044">
    <property type="entry name" value="CAP_dom"/>
</dbReference>
<dbReference type="GO" id="GO:0016020">
    <property type="term" value="C:membrane"/>
    <property type="evidence" value="ECO:0007669"/>
    <property type="project" value="UniProtKB-SubCell"/>
</dbReference>
<accession>A0A1G6U9E4</accession>
<evidence type="ECO:0000313" key="7">
    <source>
        <dbReference type="EMBL" id="SDD37207.1"/>
    </source>
</evidence>
<dbReference type="OrthoDB" id="982527at2"/>
<keyword evidence="8" id="KW-1185">Reference proteome</keyword>